<dbReference type="Proteomes" id="UP001295444">
    <property type="component" value="Chromosome 06"/>
</dbReference>
<evidence type="ECO:0000313" key="1">
    <source>
        <dbReference type="EMBL" id="CAH2301899.1"/>
    </source>
</evidence>
<name>A0AAD1WF17_PELCU</name>
<reference evidence="1" key="1">
    <citation type="submission" date="2022-03" db="EMBL/GenBank/DDBJ databases">
        <authorList>
            <person name="Alioto T."/>
            <person name="Alioto T."/>
            <person name="Gomez Garrido J."/>
        </authorList>
    </citation>
    <scope>NUCLEOTIDE SEQUENCE</scope>
</reference>
<feature type="non-terminal residue" evidence="1">
    <location>
        <position position="100"/>
    </location>
</feature>
<accession>A0AAD1WF17</accession>
<proteinExistence type="predicted"/>
<dbReference type="EMBL" id="OW240917">
    <property type="protein sequence ID" value="CAH2301899.1"/>
    <property type="molecule type" value="Genomic_DNA"/>
</dbReference>
<evidence type="ECO:0000313" key="2">
    <source>
        <dbReference type="Proteomes" id="UP001295444"/>
    </source>
</evidence>
<sequence length="100" mass="11273">VSAFSPEDVSTDIGELSFITEPSPEDYVYECIVSESCLDDLLLKFKTCKYLPTCDALVIRNEKSIAGTLLTVYTICELNHRCELWWSQLMIGNRSCGNLL</sequence>
<gene>
    <name evidence="1" type="ORF">PECUL_23A037910</name>
</gene>
<organism evidence="1 2">
    <name type="scientific">Pelobates cultripes</name>
    <name type="common">Western spadefoot toad</name>
    <dbReference type="NCBI Taxonomy" id="61616"/>
    <lineage>
        <taxon>Eukaryota</taxon>
        <taxon>Metazoa</taxon>
        <taxon>Chordata</taxon>
        <taxon>Craniata</taxon>
        <taxon>Vertebrata</taxon>
        <taxon>Euteleostomi</taxon>
        <taxon>Amphibia</taxon>
        <taxon>Batrachia</taxon>
        <taxon>Anura</taxon>
        <taxon>Pelobatoidea</taxon>
        <taxon>Pelobatidae</taxon>
        <taxon>Pelobates</taxon>
    </lineage>
</organism>
<protein>
    <submittedName>
        <fullName evidence="1">Uncharacterized protein</fullName>
    </submittedName>
</protein>
<dbReference type="AlphaFoldDB" id="A0AAD1WF17"/>
<feature type="non-terminal residue" evidence="1">
    <location>
        <position position="1"/>
    </location>
</feature>
<keyword evidence="2" id="KW-1185">Reference proteome</keyword>